<evidence type="ECO:0000259" key="5">
    <source>
        <dbReference type="PROSITE" id="PS50110"/>
    </source>
</evidence>
<evidence type="ECO:0000256" key="1">
    <source>
        <dbReference type="ARBA" id="ARBA00022553"/>
    </source>
</evidence>
<dbReference type="SMART" id="SM00448">
    <property type="entry name" value="REC"/>
    <property type="match status" value="1"/>
</dbReference>
<dbReference type="PRINTS" id="PR00038">
    <property type="entry name" value="HTHLUXR"/>
</dbReference>
<dbReference type="GO" id="GO:0000160">
    <property type="term" value="P:phosphorelay signal transduction system"/>
    <property type="evidence" value="ECO:0007669"/>
    <property type="project" value="InterPro"/>
</dbReference>
<proteinExistence type="predicted"/>
<feature type="domain" description="Response regulatory" evidence="5">
    <location>
        <begin position="11"/>
        <end position="127"/>
    </location>
</feature>
<dbReference type="Pfam" id="PF00072">
    <property type="entry name" value="Response_reg"/>
    <property type="match status" value="1"/>
</dbReference>
<dbReference type="OrthoDB" id="9780593at2"/>
<accession>A0A6I3XBZ6</accession>
<evidence type="ECO:0000313" key="6">
    <source>
        <dbReference type="EMBL" id="MUI11031.1"/>
    </source>
</evidence>
<evidence type="ECO:0000256" key="3">
    <source>
        <dbReference type="PROSITE-ProRule" id="PRU00169"/>
    </source>
</evidence>
<feature type="domain" description="HTH luxR-type" evidence="4">
    <location>
        <begin position="143"/>
        <end position="208"/>
    </location>
</feature>
<dbReference type="PROSITE" id="PS50110">
    <property type="entry name" value="RESPONSE_REGULATORY"/>
    <property type="match status" value="1"/>
</dbReference>
<dbReference type="CDD" id="cd17535">
    <property type="entry name" value="REC_NarL-like"/>
    <property type="match status" value="1"/>
</dbReference>
<dbReference type="GO" id="GO:0003677">
    <property type="term" value="F:DNA binding"/>
    <property type="evidence" value="ECO:0007669"/>
    <property type="project" value="UniProtKB-KW"/>
</dbReference>
<dbReference type="GO" id="GO:0006355">
    <property type="term" value="P:regulation of DNA-templated transcription"/>
    <property type="evidence" value="ECO:0007669"/>
    <property type="project" value="InterPro"/>
</dbReference>
<dbReference type="Proteomes" id="UP000431684">
    <property type="component" value="Unassembled WGS sequence"/>
</dbReference>
<protein>
    <submittedName>
        <fullName evidence="6">Response regulator</fullName>
    </submittedName>
</protein>
<dbReference type="SUPFAM" id="SSF52172">
    <property type="entry name" value="CheY-like"/>
    <property type="match status" value="1"/>
</dbReference>
<dbReference type="PANTHER" id="PTHR43214:SF43">
    <property type="entry name" value="TWO-COMPONENT RESPONSE REGULATOR"/>
    <property type="match status" value="1"/>
</dbReference>
<dbReference type="InterPro" id="IPR000792">
    <property type="entry name" value="Tscrpt_reg_LuxR_C"/>
</dbReference>
<name>A0A6I3XBZ6_9BURK</name>
<sequence>MQSTGNDNRVRVMVVDDHPLLREGIITVLSRDSRFAVVAQAGDGLEAIRQFVRHRPDITLMDLHMPVMGGLDSMVEIRKSSPHARIIVMAAHQGDEQALRSLEAGAEGCLPKTMLRTELATAIMNVHGGATHIPPGVASELAAYIVADALTRREIEVLRTVAAGNTNRRAGQLLGIGDEAMRAHMNSILAKLKAADRTHAVTIAIRRGIIEP</sequence>
<reference evidence="6 7" key="1">
    <citation type="submission" date="2019-11" db="EMBL/GenBank/DDBJ databases">
        <title>Draft Genome Sequences of Six Type Strains of the Genus Massilia.</title>
        <authorList>
            <person name="Miess H."/>
            <person name="Frediansyah A."/>
            <person name="Goeker M."/>
            <person name="Gross H."/>
        </authorList>
    </citation>
    <scope>NUCLEOTIDE SEQUENCE [LARGE SCALE GENOMIC DNA]</scope>
    <source>
        <strain evidence="6 7">DSM 17513</strain>
    </source>
</reference>
<dbReference type="InterPro" id="IPR058245">
    <property type="entry name" value="NreC/VraR/RcsB-like_REC"/>
</dbReference>
<dbReference type="Gene3D" id="3.40.50.2300">
    <property type="match status" value="1"/>
</dbReference>
<dbReference type="PANTHER" id="PTHR43214">
    <property type="entry name" value="TWO-COMPONENT RESPONSE REGULATOR"/>
    <property type="match status" value="1"/>
</dbReference>
<dbReference type="EMBL" id="WNWM01000002">
    <property type="protein sequence ID" value="MUI11031.1"/>
    <property type="molecule type" value="Genomic_DNA"/>
</dbReference>
<dbReference type="AlphaFoldDB" id="A0A6I3XBZ6"/>
<dbReference type="SMART" id="SM00421">
    <property type="entry name" value="HTH_LUXR"/>
    <property type="match status" value="1"/>
</dbReference>
<dbReference type="PROSITE" id="PS50043">
    <property type="entry name" value="HTH_LUXR_2"/>
    <property type="match status" value="1"/>
</dbReference>
<dbReference type="InterPro" id="IPR001789">
    <property type="entry name" value="Sig_transdc_resp-reg_receiver"/>
</dbReference>
<dbReference type="InterPro" id="IPR016032">
    <property type="entry name" value="Sig_transdc_resp-reg_C-effctor"/>
</dbReference>
<dbReference type="InterPro" id="IPR039420">
    <property type="entry name" value="WalR-like"/>
</dbReference>
<evidence type="ECO:0000259" key="4">
    <source>
        <dbReference type="PROSITE" id="PS50043"/>
    </source>
</evidence>
<evidence type="ECO:0000313" key="7">
    <source>
        <dbReference type="Proteomes" id="UP000431684"/>
    </source>
</evidence>
<dbReference type="InterPro" id="IPR011006">
    <property type="entry name" value="CheY-like_superfamily"/>
</dbReference>
<organism evidence="6 7">
    <name type="scientific">Pseudoduganella dura</name>
    <dbReference type="NCBI Taxonomy" id="321982"/>
    <lineage>
        <taxon>Bacteria</taxon>
        <taxon>Pseudomonadati</taxon>
        <taxon>Pseudomonadota</taxon>
        <taxon>Betaproteobacteria</taxon>
        <taxon>Burkholderiales</taxon>
        <taxon>Oxalobacteraceae</taxon>
        <taxon>Telluria group</taxon>
        <taxon>Pseudoduganella</taxon>
    </lineage>
</organism>
<dbReference type="CDD" id="cd06170">
    <property type="entry name" value="LuxR_C_like"/>
    <property type="match status" value="1"/>
</dbReference>
<comment type="caution">
    <text evidence="6">The sequence shown here is derived from an EMBL/GenBank/DDBJ whole genome shotgun (WGS) entry which is preliminary data.</text>
</comment>
<gene>
    <name evidence="6" type="ORF">GJV26_00765</name>
</gene>
<keyword evidence="7" id="KW-1185">Reference proteome</keyword>
<keyword evidence="2" id="KW-0238">DNA-binding</keyword>
<dbReference type="SUPFAM" id="SSF46894">
    <property type="entry name" value="C-terminal effector domain of the bipartite response regulators"/>
    <property type="match status" value="1"/>
</dbReference>
<evidence type="ECO:0000256" key="2">
    <source>
        <dbReference type="ARBA" id="ARBA00023125"/>
    </source>
</evidence>
<dbReference type="Pfam" id="PF00196">
    <property type="entry name" value="GerE"/>
    <property type="match status" value="1"/>
</dbReference>
<keyword evidence="1 3" id="KW-0597">Phosphoprotein</keyword>
<feature type="modified residue" description="4-aspartylphosphate" evidence="3">
    <location>
        <position position="62"/>
    </location>
</feature>